<name>A0A6N4JSN9_BURCE</name>
<organism evidence="2 5">
    <name type="scientific">Burkholderia cepacia</name>
    <name type="common">Pseudomonas cepacia</name>
    <dbReference type="NCBI Taxonomy" id="292"/>
    <lineage>
        <taxon>Bacteria</taxon>
        <taxon>Pseudomonadati</taxon>
        <taxon>Pseudomonadota</taxon>
        <taxon>Betaproteobacteria</taxon>
        <taxon>Burkholderiales</taxon>
        <taxon>Burkholderiaceae</taxon>
        <taxon>Burkholderia</taxon>
        <taxon>Burkholderia cepacia complex</taxon>
    </lineage>
</organism>
<protein>
    <submittedName>
        <fullName evidence="2">DUF4435 domain-containing protein</fullName>
    </submittedName>
</protein>
<evidence type="ECO:0000313" key="3">
    <source>
        <dbReference type="EMBL" id="TEU48134.1"/>
    </source>
</evidence>
<evidence type="ECO:0000313" key="4">
    <source>
        <dbReference type="Proteomes" id="UP000298234"/>
    </source>
</evidence>
<reference evidence="3 4" key="1">
    <citation type="submission" date="2019-03" db="EMBL/GenBank/DDBJ databases">
        <title>Burkholderia cepacia outbreak.</title>
        <authorList>
            <person name="Farzana R."/>
            <person name="Walsh T.R."/>
        </authorList>
    </citation>
    <scope>NUCLEOTIDE SEQUENCE [LARGE SCALE GENOMIC DNA]</scope>
    <source>
        <strain evidence="3">D13</strain>
        <strain evidence="4">d13</strain>
    </source>
</reference>
<reference evidence="2" key="2">
    <citation type="submission" date="2020-12" db="EMBL/GenBank/DDBJ databases">
        <title>Burkholderia cepacia complex in Mexico.</title>
        <authorList>
            <person name="Estrada P."/>
        </authorList>
    </citation>
    <scope>NUCLEOTIDE SEQUENCE</scope>
    <source>
        <strain evidence="2">871</strain>
    </source>
</reference>
<evidence type="ECO:0000259" key="1">
    <source>
        <dbReference type="Pfam" id="PF14491"/>
    </source>
</evidence>
<gene>
    <name evidence="3" type="ORF">E3D37_15775</name>
    <name evidence="2" type="ORF">JAO13_22845</name>
</gene>
<dbReference type="RefSeq" id="WP_134256392.1">
    <property type="nucleotide sequence ID" value="NZ_CADDZZ010000001.1"/>
</dbReference>
<dbReference type="EMBL" id="SNSQ01000015">
    <property type="protein sequence ID" value="TEU48134.1"/>
    <property type="molecule type" value="Genomic_DNA"/>
</dbReference>
<dbReference type="InterPro" id="IPR029492">
    <property type="entry name" value="DUF4435"/>
</dbReference>
<accession>A0A6N4JSN9</accession>
<dbReference type="Pfam" id="PF14491">
    <property type="entry name" value="DUF4435"/>
    <property type="match status" value="1"/>
</dbReference>
<comment type="caution">
    <text evidence="2">The sequence shown here is derived from an EMBL/GenBank/DDBJ whole genome shotgun (WGS) entry which is preliminary data.</text>
</comment>
<evidence type="ECO:0000313" key="5">
    <source>
        <dbReference type="Proteomes" id="UP000645612"/>
    </source>
</evidence>
<feature type="domain" description="DUF4435" evidence="1">
    <location>
        <begin position="30"/>
        <end position="170"/>
    </location>
</feature>
<evidence type="ECO:0000313" key="2">
    <source>
        <dbReference type="EMBL" id="MBH9699283.1"/>
    </source>
</evidence>
<dbReference type="Proteomes" id="UP000298234">
    <property type="component" value="Unassembled WGS sequence"/>
</dbReference>
<proteinExistence type="predicted"/>
<sequence length="328" mass="37390">MSKKAGRTIPQYSEAALNSRDILFKATTDCFFYFEDAGQEALYDRFVRMLFPSIKRVQVLCLGGCSQVIKKIRSENALGVPRIGLIDLDYSDLLGDAEDVDGMIYFEKHCFENYLVNLDALLNTAIEHLDPPITYGEAEERVGEYDQFHARLINKYTSVTRYFLVARRERLSIPTTKISASEIVDSDICGISDEWFDTYKEKFLIACEDNHPHLQSADILQEQLEAAFDIPAGGRRLALTVPNDHLSGKHLLYFATHFIDKRLGSDLLGLGVLNRYLKLLKHVPIDSFERIVAKCWDSLGPQIEHFRANFQVPEKYRNQPEDNQIAAA</sequence>
<dbReference type="Proteomes" id="UP000645612">
    <property type="component" value="Unassembled WGS sequence"/>
</dbReference>
<dbReference type="EMBL" id="JAEDXG010000022">
    <property type="protein sequence ID" value="MBH9699283.1"/>
    <property type="molecule type" value="Genomic_DNA"/>
</dbReference>
<dbReference type="AlphaFoldDB" id="A0A6N4JSN9"/>